<reference evidence="2" key="1">
    <citation type="submission" date="2020-03" db="EMBL/GenBank/DDBJ databases">
        <title>The deep terrestrial virosphere.</title>
        <authorList>
            <person name="Holmfeldt K."/>
            <person name="Nilsson E."/>
            <person name="Simone D."/>
            <person name="Lopez-Fernandez M."/>
            <person name="Wu X."/>
            <person name="de Brujin I."/>
            <person name="Lundin D."/>
            <person name="Andersson A."/>
            <person name="Bertilsson S."/>
            <person name="Dopson M."/>
        </authorList>
    </citation>
    <scope>NUCLEOTIDE SEQUENCE</scope>
    <source>
        <strain evidence="2">TM448A01221</strain>
        <strain evidence="3">TM448B02850</strain>
    </source>
</reference>
<dbReference type="EMBL" id="MT144115">
    <property type="protein sequence ID" value="QJA49039.1"/>
    <property type="molecule type" value="Genomic_DNA"/>
</dbReference>
<name>A0A6H1ZNI6_9ZZZZ</name>
<dbReference type="EMBL" id="MT144964">
    <property type="protein sequence ID" value="QJI01956.1"/>
    <property type="molecule type" value="Genomic_DNA"/>
</dbReference>
<organism evidence="2">
    <name type="scientific">viral metagenome</name>
    <dbReference type="NCBI Taxonomy" id="1070528"/>
    <lineage>
        <taxon>unclassified sequences</taxon>
        <taxon>metagenomes</taxon>
        <taxon>organismal metagenomes</taxon>
    </lineage>
</organism>
<evidence type="ECO:0000313" key="2">
    <source>
        <dbReference type="EMBL" id="QJA49039.1"/>
    </source>
</evidence>
<feature type="region of interest" description="Disordered" evidence="1">
    <location>
        <begin position="1"/>
        <end position="21"/>
    </location>
</feature>
<gene>
    <name evidence="2" type="ORF">TM448A01221_0004</name>
    <name evidence="3" type="ORF">TM448B02850_0010</name>
</gene>
<accession>A0A6H1ZNI6</accession>
<evidence type="ECO:0000256" key="1">
    <source>
        <dbReference type="SAM" id="MobiDB-lite"/>
    </source>
</evidence>
<proteinExistence type="predicted"/>
<evidence type="ECO:0000313" key="3">
    <source>
        <dbReference type="EMBL" id="QJI01956.1"/>
    </source>
</evidence>
<dbReference type="AlphaFoldDB" id="A0A6H1ZNI6"/>
<protein>
    <submittedName>
        <fullName evidence="2">Uncharacterized protein</fullName>
    </submittedName>
</protein>
<sequence length="114" mass="13008">MSKGYWLSQKGEDHGLNSQPGDIWIDDGESMAISNVLCERRQQDGKWGEQNHDPYVWLSILVEEVGEASKAMLESRFSGNEMIRYRDEMVQVAAVALAAIESFDRGTWEDKIRL</sequence>